<organism evidence="8 9">
    <name type="scientific">Siphonobacter aquaeclarae</name>
    <dbReference type="NCBI Taxonomy" id="563176"/>
    <lineage>
        <taxon>Bacteria</taxon>
        <taxon>Pseudomonadati</taxon>
        <taxon>Bacteroidota</taxon>
        <taxon>Cytophagia</taxon>
        <taxon>Cytophagales</taxon>
        <taxon>Cytophagaceae</taxon>
        <taxon>Siphonobacter</taxon>
    </lineage>
</organism>
<keyword evidence="9" id="KW-1185">Reference proteome</keyword>
<feature type="transmembrane region" description="Helical" evidence="7">
    <location>
        <begin position="69"/>
        <end position="87"/>
    </location>
</feature>
<dbReference type="Pfam" id="PF03825">
    <property type="entry name" value="Nuc_H_symport"/>
    <property type="match status" value="1"/>
</dbReference>
<protein>
    <submittedName>
        <fullName evidence="8">Nucleoside transporter</fullName>
    </submittedName>
</protein>
<evidence type="ECO:0000313" key="9">
    <source>
        <dbReference type="Proteomes" id="UP000198901"/>
    </source>
</evidence>
<feature type="transmembrane region" description="Helical" evidence="7">
    <location>
        <begin position="154"/>
        <end position="173"/>
    </location>
</feature>
<dbReference type="Gene3D" id="1.20.1250.20">
    <property type="entry name" value="MFS general substrate transporter like domains"/>
    <property type="match status" value="2"/>
</dbReference>
<proteinExistence type="predicted"/>
<accession>A0A1G9IE89</accession>
<feature type="transmembrane region" description="Helical" evidence="7">
    <location>
        <begin position="41"/>
        <end position="60"/>
    </location>
</feature>
<feature type="transmembrane region" description="Helical" evidence="7">
    <location>
        <begin position="265"/>
        <end position="287"/>
    </location>
</feature>
<reference evidence="8 9" key="1">
    <citation type="submission" date="2016-10" db="EMBL/GenBank/DDBJ databases">
        <authorList>
            <person name="de Groot N.N."/>
        </authorList>
    </citation>
    <scope>NUCLEOTIDE SEQUENCE [LARGE SCALE GENOMIC DNA]</scope>
    <source>
        <strain evidence="8 9">DSM 21668</strain>
    </source>
</reference>
<evidence type="ECO:0000256" key="5">
    <source>
        <dbReference type="ARBA" id="ARBA00022989"/>
    </source>
</evidence>
<keyword evidence="6 7" id="KW-0472">Membrane</keyword>
<feature type="transmembrane region" description="Helical" evidence="7">
    <location>
        <begin position="128"/>
        <end position="148"/>
    </location>
</feature>
<feature type="transmembrane region" description="Helical" evidence="7">
    <location>
        <begin position="203"/>
        <end position="221"/>
    </location>
</feature>
<dbReference type="RefSeq" id="WP_093197110.1">
    <property type="nucleotide sequence ID" value="NZ_FNGS01000001.1"/>
</dbReference>
<dbReference type="SUPFAM" id="SSF103473">
    <property type="entry name" value="MFS general substrate transporter"/>
    <property type="match status" value="1"/>
</dbReference>
<dbReference type="PANTHER" id="PTHR23522:SF4">
    <property type="entry name" value="NUCLEOSIDE PERMEASE NUPG-RELATED"/>
    <property type="match status" value="1"/>
</dbReference>
<dbReference type="GO" id="GO:0015212">
    <property type="term" value="F:cytidine transmembrane transporter activity"/>
    <property type="evidence" value="ECO:0007669"/>
    <property type="project" value="TreeGrafter"/>
</dbReference>
<feature type="transmembrane region" description="Helical" evidence="7">
    <location>
        <begin position="358"/>
        <end position="378"/>
    </location>
</feature>
<sequence>MNYRLALMIFLQFFTWGTWYGQITKYLAVRLDASGQQQGAVFATFSLAMLVAPFFVGFVSDRYFSAQRVLAVLALAGSALLFLLPGISDPAVFFGYMLVYCLTFTPTLALTTRIAMYHLAAPERQYPGVRIWGTVAWILVSNLIGYLHAGTSPVLFQIGGTASLLLGLFAWTLPDTPPATSAPVSWRHLAGVDAFALLSKPGYGLFFAASVLICLPLSFYYAMANPALTDGGLPNVESTMSLGQVSEAGFLLLLPLAYRKLGVKGTLVIALVAWTVRFLCFASGNVALFYPGILLHGICYDFFFVTGQLYTDRQAGPAIKTQAQSLLTFATYGVGMGLGSLLSGRMKDVFTAGGTTQWAYFWLVPAGVSAVILCFFLFTRFPESHE</sequence>
<dbReference type="GO" id="GO:0005886">
    <property type="term" value="C:plasma membrane"/>
    <property type="evidence" value="ECO:0007669"/>
    <property type="project" value="UniProtKB-SubCell"/>
</dbReference>
<dbReference type="InterPro" id="IPR004740">
    <property type="entry name" value="Nuc_H_symport"/>
</dbReference>
<evidence type="ECO:0000256" key="4">
    <source>
        <dbReference type="ARBA" id="ARBA00022692"/>
    </source>
</evidence>
<evidence type="ECO:0000256" key="6">
    <source>
        <dbReference type="ARBA" id="ARBA00023136"/>
    </source>
</evidence>
<evidence type="ECO:0000256" key="1">
    <source>
        <dbReference type="ARBA" id="ARBA00004651"/>
    </source>
</evidence>
<dbReference type="STRING" id="563176.SAMN04488090_0433"/>
<dbReference type="Proteomes" id="UP000198901">
    <property type="component" value="Unassembled WGS sequence"/>
</dbReference>
<dbReference type="OrthoDB" id="9783013at2"/>
<keyword evidence="3" id="KW-1003">Cell membrane</keyword>
<dbReference type="EMBL" id="FNGS01000001">
    <property type="protein sequence ID" value="SDL23153.1"/>
    <property type="molecule type" value="Genomic_DNA"/>
</dbReference>
<keyword evidence="4 7" id="KW-0812">Transmembrane</keyword>
<evidence type="ECO:0000256" key="7">
    <source>
        <dbReference type="SAM" id="Phobius"/>
    </source>
</evidence>
<evidence type="ECO:0000256" key="3">
    <source>
        <dbReference type="ARBA" id="ARBA00022475"/>
    </source>
</evidence>
<feature type="transmembrane region" description="Helical" evidence="7">
    <location>
        <begin position="293"/>
        <end position="311"/>
    </location>
</feature>
<dbReference type="GO" id="GO:0015213">
    <property type="term" value="F:uridine transmembrane transporter activity"/>
    <property type="evidence" value="ECO:0007669"/>
    <property type="project" value="TreeGrafter"/>
</dbReference>
<dbReference type="InterPro" id="IPR036259">
    <property type="entry name" value="MFS_trans_sf"/>
</dbReference>
<feature type="transmembrane region" description="Helical" evidence="7">
    <location>
        <begin position="323"/>
        <end position="346"/>
    </location>
</feature>
<dbReference type="AlphaFoldDB" id="A0A1G9IE89"/>
<evidence type="ECO:0000313" key="8">
    <source>
        <dbReference type="EMBL" id="SDL23153.1"/>
    </source>
</evidence>
<gene>
    <name evidence="8" type="ORF">SAMN04488090_0433</name>
</gene>
<keyword evidence="2" id="KW-0813">Transport</keyword>
<evidence type="ECO:0000256" key="2">
    <source>
        <dbReference type="ARBA" id="ARBA00022448"/>
    </source>
</evidence>
<comment type="subcellular location">
    <subcellularLocation>
        <location evidence="1">Cell membrane</location>
        <topology evidence="1">Multi-pass membrane protein</topology>
    </subcellularLocation>
</comment>
<feature type="transmembrane region" description="Helical" evidence="7">
    <location>
        <begin position="93"/>
        <end position="116"/>
    </location>
</feature>
<name>A0A1G9IE89_9BACT</name>
<dbReference type="PANTHER" id="PTHR23522">
    <property type="entry name" value="BLL5896 PROTEIN"/>
    <property type="match status" value="1"/>
</dbReference>
<keyword evidence="5 7" id="KW-1133">Transmembrane helix</keyword>